<dbReference type="Pfam" id="PF01636">
    <property type="entry name" value="APH"/>
    <property type="match status" value="1"/>
</dbReference>
<evidence type="ECO:0000259" key="1">
    <source>
        <dbReference type="Pfam" id="PF01636"/>
    </source>
</evidence>
<dbReference type="Proteomes" id="UP000676456">
    <property type="component" value="Unassembled WGS sequence"/>
</dbReference>
<dbReference type="Gene3D" id="3.90.1200.10">
    <property type="match status" value="1"/>
</dbReference>
<gene>
    <name evidence="2" type="ORF">KHA91_14520</name>
</gene>
<dbReference type="Gene3D" id="3.30.200.20">
    <property type="entry name" value="Phosphorylase Kinase, domain 1"/>
    <property type="match status" value="1"/>
</dbReference>
<accession>A0A942UU31</accession>
<sequence>MEKKIPEKVLKWIVESVNPNAKVQSISQLHGGVSSLVHRVSLIVGKNVEEYVVRRVDNKKWVQEEPDLALQEAESLRRANESDVGTPQIIAYDETGAICGMPTVLMSKLEGTVILKPDNMNQWIEEQANALVNIHKVKADEFPWTYYTYQNMESFETPAWSPLRKQWEEVISIVKGPRPKFKEVFIHRDYHPNNVLWSGEKISGVVDWVSACRGPAGIDVGHCRVNLSQLYGVETADAFLTAYETHARESFNYDPYWDLVSLIDILFGPPEVYPGWTALGVAGLTDQLIAERTDAYMLSLLKRIR</sequence>
<dbReference type="InterPro" id="IPR002575">
    <property type="entry name" value="Aminoglycoside_PTrfase"/>
</dbReference>
<keyword evidence="3" id="KW-1185">Reference proteome</keyword>
<organism evidence="2 3">
    <name type="scientific">Lederbergia citrea</name>
    <dbReference type="NCBI Taxonomy" id="2833581"/>
    <lineage>
        <taxon>Bacteria</taxon>
        <taxon>Bacillati</taxon>
        <taxon>Bacillota</taxon>
        <taxon>Bacilli</taxon>
        <taxon>Bacillales</taxon>
        <taxon>Bacillaceae</taxon>
        <taxon>Lederbergia</taxon>
    </lineage>
</organism>
<evidence type="ECO:0000313" key="2">
    <source>
        <dbReference type="EMBL" id="MBS4223954.1"/>
    </source>
</evidence>
<dbReference type="InterPro" id="IPR051678">
    <property type="entry name" value="AGP_Transferase"/>
</dbReference>
<dbReference type="PANTHER" id="PTHR21310">
    <property type="entry name" value="AMINOGLYCOSIDE PHOSPHOTRANSFERASE-RELATED-RELATED"/>
    <property type="match status" value="1"/>
</dbReference>
<comment type="caution">
    <text evidence="2">The sequence shown here is derived from an EMBL/GenBank/DDBJ whole genome shotgun (WGS) entry which is preliminary data.</text>
</comment>
<feature type="domain" description="Aminoglycoside phosphotransferase" evidence="1">
    <location>
        <begin position="27"/>
        <end position="248"/>
    </location>
</feature>
<protein>
    <submittedName>
        <fullName evidence="2">Aminoglycoside phosphotransferase family protein</fullName>
    </submittedName>
</protein>
<dbReference type="AlphaFoldDB" id="A0A942UU31"/>
<dbReference type="EMBL" id="JAGYPN010000003">
    <property type="protein sequence ID" value="MBS4223954.1"/>
    <property type="molecule type" value="Genomic_DNA"/>
</dbReference>
<evidence type="ECO:0000313" key="3">
    <source>
        <dbReference type="Proteomes" id="UP000676456"/>
    </source>
</evidence>
<name>A0A942UU31_9BACI</name>
<proteinExistence type="predicted"/>
<dbReference type="SUPFAM" id="SSF56112">
    <property type="entry name" value="Protein kinase-like (PK-like)"/>
    <property type="match status" value="1"/>
</dbReference>
<reference evidence="2 3" key="1">
    <citation type="submission" date="2021-05" db="EMBL/GenBank/DDBJ databases">
        <title>Novel Bacillus species.</title>
        <authorList>
            <person name="Liu G."/>
        </authorList>
    </citation>
    <scope>NUCLEOTIDE SEQUENCE [LARGE SCALE GENOMIC DNA]</scope>
    <source>
        <strain evidence="2 3">FJAT-49682</strain>
    </source>
</reference>
<dbReference type="InterPro" id="IPR011009">
    <property type="entry name" value="Kinase-like_dom_sf"/>
</dbReference>